<proteinExistence type="predicted"/>
<protein>
    <submittedName>
        <fullName evidence="2">Uncharacterized protein</fullName>
    </submittedName>
</protein>
<feature type="region of interest" description="Disordered" evidence="1">
    <location>
        <begin position="57"/>
        <end position="79"/>
    </location>
</feature>
<evidence type="ECO:0000313" key="3">
    <source>
        <dbReference type="Proteomes" id="UP000000845"/>
    </source>
</evidence>
<dbReference type="EMBL" id="CP001739">
    <property type="protein sequence ID" value="ACZ07733.1"/>
    <property type="molecule type" value="Genomic_DNA"/>
</dbReference>
<evidence type="ECO:0000313" key="2">
    <source>
        <dbReference type="EMBL" id="ACZ07733.1"/>
    </source>
</evidence>
<dbReference type="Proteomes" id="UP000000845">
    <property type="component" value="Chromosome"/>
</dbReference>
<accession>D1AR45</accession>
<dbReference type="STRING" id="526218.Sterm_0861"/>
<dbReference type="RefSeq" id="WP_012860329.1">
    <property type="nucleotide sequence ID" value="NC_013517.1"/>
</dbReference>
<organism evidence="2 3">
    <name type="scientific">Sebaldella termitidis (strain ATCC 33386 / NCTC 11300)</name>
    <dbReference type="NCBI Taxonomy" id="526218"/>
    <lineage>
        <taxon>Bacteria</taxon>
        <taxon>Fusobacteriati</taxon>
        <taxon>Fusobacteriota</taxon>
        <taxon>Fusobacteriia</taxon>
        <taxon>Fusobacteriales</taxon>
        <taxon>Leptotrichiaceae</taxon>
        <taxon>Sebaldella</taxon>
    </lineage>
</organism>
<evidence type="ECO:0000256" key="1">
    <source>
        <dbReference type="SAM" id="MobiDB-lite"/>
    </source>
</evidence>
<dbReference type="KEGG" id="str:Sterm_0861"/>
<gene>
    <name evidence="2" type="ordered locus">Sterm_0861</name>
</gene>
<reference evidence="2 3" key="2">
    <citation type="journal article" date="2010" name="Stand. Genomic Sci.">
        <title>Complete genome sequence of Sebaldella termitidis type strain (NCTC 11300).</title>
        <authorList>
            <person name="Harmon-Smith M."/>
            <person name="Celia L."/>
            <person name="Chertkov O."/>
            <person name="Lapidus A."/>
            <person name="Copeland A."/>
            <person name="Glavina Del Rio T."/>
            <person name="Nolan M."/>
            <person name="Lucas S."/>
            <person name="Tice H."/>
            <person name="Cheng J.F."/>
            <person name="Han C."/>
            <person name="Detter J.C."/>
            <person name="Bruce D."/>
            <person name="Goodwin L."/>
            <person name="Pitluck S."/>
            <person name="Pati A."/>
            <person name="Liolios K."/>
            <person name="Ivanova N."/>
            <person name="Mavromatis K."/>
            <person name="Mikhailova N."/>
            <person name="Chen A."/>
            <person name="Palaniappan K."/>
            <person name="Land M."/>
            <person name="Hauser L."/>
            <person name="Chang Y.J."/>
            <person name="Jeffries C.D."/>
            <person name="Brettin T."/>
            <person name="Goker M."/>
            <person name="Beck B."/>
            <person name="Bristow J."/>
            <person name="Eisen J.A."/>
            <person name="Markowitz V."/>
            <person name="Hugenholtz P."/>
            <person name="Kyrpides N.C."/>
            <person name="Klenk H.P."/>
            <person name="Chen F."/>
        </authorList>
    </citation>
    <scope>NUCLEOTIDE SEQUENCE [LARGE SCALE GENOMIC DNA]</scope>
    <source>
        <strain evidence="3">ATCC 33386 / NCTC 11300</strain>
    </source>
</reference>
<sequence length="79" mass="8967">MKVKIISELEATLYTRRNLIVYKGEYEMILGAQDLENYKKEIEDRKLPIKIEVLPEEGVDNGNKDKGNGKKSAKEGNGI</sequence>
<keyword evidence="3" id="KW-1185">Reference proteome</keyword>
<feature type="compositionally biased region" description="Basic and acidic residues" evidence="1">
    <location>
        <begin position="62"/>
        <end position="79"/>
    </location>
</feature>
<name>D1AR45_SEBTE</name>
<dbReference type="AlphaFoldDB" id="D1AR45"/>
<dbReference type="HOGENOM" id="CLU_2604044_0_0_0"/>
<reference evidence="3" key="1">
    <citation type="submission" date="2009-09" db="EMBL/GenBank/DDBJ databases">
        <title>The complete chromosome of Sebaldella termitidis ATCC 33386.</title>
        <authorList>
            <consortium name="US DOE Joint Genome Institute (JGI-PGF)"/>
            <person name="Lucas S."/>
            <person name="Copeland A."/>
            <person name="Lapidus A."/>
            <person name="Glavina del Rio T."/>
            <person name="Dalin E."/>
            <person name="Tice H."/>
            <person name="Bruce D."/>
            <person name="Goodwin L."/>
            <person name="Pitluck S."/>
            <person name="Kyrpides N."/>
            <person name="Mavromatis K."/>
            <person name="Ivanova N."/>
            <person name="Mikhailova N."/>
            <person name="Sims D."/>
            <person name="Meincke L."/>
            <person name="Brettin T."/>
            <person name="Detter J.C."/>
            <person name="Han C."/>
            <person name="Larimer F."/>
            <person name="Land M."/>
            <person name="Hauser L."/>
            <person name="Markowitz V."/>
            <person name="Cheng J.F."/>
            <person name="Hugenholtz P."/>
            <person name="Woyke T."/>
            <person name="Wu D."/>
            <person name="Eisen J.A."/>
        </authorList>
    </citation>
    <scope>NUCLEOTIDE SEQUENCE [LARGE SCALE GENOMIC DNA]</scope>
    <source>
        <strain evidence="3">ATCC 33386 / NCTC 11300</strain>
    </source>
</reference>